<evidence type="ECO:0000313" key="6">
    <source>
        <dbReference type="Proteomes" id="UP001054889"/>
    </source>
</evidence>
<dbReference type="SMART" id="SM00717">
    <property type="entry name" value="SANT"/>
    <property type="match status" value="1"/>
</dbReference>
<organism evidence="5 6">
    <name type="scientific">Eleusine coracana subsp. coracana</name>
    <dbReference type="NCBI Taxonomy" id="191504"/>
    <lineage>
        <taxon>Eukaryota</taxon>
        <taxon>Viridiplantae</taxon>
        <taxon>Streptophyta</taxon>
        <taxon>Embryophyta</taxon>
        <taxon>Tracheophyta</taxon>
        <taxon>Spermatophyta</taxon>
        <taxon>Magnoliopsida</taxon>
        <taxon>Liliopsida</taxon>
        <taxon>Poales</taxon>
        <taxon>Poaceae</taxon>
        <taxon>PACMAD clade</taxon>
        <taxon>Chloridoideae</taxon>
        <taxon>Cynodonteae</taxon>
        <taxon>Eleusininae</taxon>
        <taxon>Eleusine</taxon>
    </lineage>
</organism>
<feature type="compositionally biased region" description="Basic and acidic residues" evidence="3">
    <location>
        <begin position="87"/>
        <end position="98"/>
    </location>
</feature>
<dbReference type="PANTHER" id="PTHR21689">
    <property type="entry name" value="LIN-9"/>
    <property type="match status" value="1"/>
</dbReference>
<dbReference type="GO" id="GO:0006351">
    <property type="term" value="P:DNA-templated transcription"/>
    <property type="evidence" value="ECO:0007669"/>
    <property type="project" value="InterPro"/>
</dbReference>
<feature type="region of interest" description="Disordered" evidence="3">
    <location>
        <begin position="164"/>
        <end position="189"/>
    </location>
</feature>
<dbReference type="InterPro" id="IPR001005">
    <property type="entry name" value="SANT/Myb"/>
</dbReference>
<evidence type="ECO:0000256" key="3">
    <source>
        <dbReference type="SAM" id="MobiDB-lite"/>
    </source>
</evidence>
<accession>A0AAV5FB51</accession>
<protein>
    <recommendedName>
        <fullName evidence="4">SANT domain-containing protein</fullName>
    </recommendedName>
</protein>
<feature type="compositionally biased region" description="Basic and acidic residues" evidence="3">
    <location>
        <begin position="113"/>
        <end position="125"/>
    </location>
</feature>
<dbReference type="EMBL" id="BQKI01000083">
    <property type="protein sequence ID" value="GJN32156.1"/>
    <property type="molecule type" value="Genomic_DNA"/>
</dbReference>
<dbReference type="GO" id="GO:0003677">
    <property type="term" value="F:DNA binding"/>
    <property type="evidence" value="ECO:0007669"/>
    <property type="project" value="TreeGrafter"/>
</dbReference>
<dbReference type="InterPro" id="IPR009057">
    <property type="entry name" value="Homeodomain-like_sf"/>
</dbReference>
<dbReference type="PROSITE" id="PS51293">
    <property type="entry name" value="SANT"/>
    <property type="match status" value="1"/>
</dbReference>
<dbReference type="AlphaFoldDB" id="A0AAV5FB51"/>
<dbReference type="GO" id="GO:0017053">
    <property type="term" value="C:transcription repressor complex"/>
    <property type="evidence" value="ECO:0007669"/>
    <property type="project" value="InterPro"/>
</dbReference>
<reference evidence="5" key="1">
    <citation type="journal article" date="2018" name="DNA Res.">
        <title>Multiple hybrid de novo genome assembly of finger millet, an orphan allotetraploid crop.</title>
        <authorList>
            <person name="Hatakeyama M."/>
            <person name="Aluri S."/>
            <person name="Balachadran M.T."/>
            <person name="Sivarajan S.R."/>
            <person name="Patrignani A."/>
            <person name="Gruter S."/>
            <person name="Poveda L."/>
            <person name="Shimizu-Inatsugi R."/>
            <person name="Baeten J."/>
            <person name="Francoijs K.J."/>
            <person name="Nataraja K.N."/>
            <person name="Reddy Y.A.N."/>
            <person name="Phadnis S."/>
            <person name="Ravikumar R.L."/>
            <person name="Schlapbach R."/>
            <person name="Sreeman S.M."/>
            <person name="Shimizu K.K."/>
        </authorList>
    </citation>
    <scope>NUCLEOTIDE SEQUENCE</scope>
</reference>
<dbReference type="GO" id="GO:0005654">
    <property type="term" value="C:nucleoplasm"/>
    <property type="evidence" value="ECO:0007669"/>
    <property type="project" value="TreeGrafter"/>
</dbReference>
<dbReference type="CDD" id="cd00167">
    <property type="entry name" value="SANT"/>
    <property type="match status" value="1"/>
</dbReference>
<evidence type="ECO:0000256" key="1">
    <source>
        <dbReference type="ARBA" id="ARBA00004123"/>
    </source>
</evidence>
<evidence type="ECO:0000256" key="2">
    <source>
        <dbReference type="ARBA" id="ARBA00023242"/>
    </source>
</evidence>
<dbReference type="Pfam" id="PF00249">
    <property type="entry name" value="Myb_DNA-binding"/>
    <property type="match status" value="1"/>
</dbReference>
<keyword evidence="6" id="KW-1185">Reference proteome</keyword>
<gene>
    <name evidence="5" type="primary">gb20636</name>
    <name evidence="5" type="ORF">PR202_gb20636</name>
</gene>
<feature type="region of interest" description="Disordered" evidence="3">
    <location>
        <begin position="16"/>
        <end position="42"/>
    </location>
</feature>
<dbReference type="InterPro" id="IPR033471">
    <property type="entry name" value="DIRP"/>
</dbReference>
<feature type="region of interest" description="Disordered" evidence="3">
    <location>
        <begin position="342"/>
        <end position="364"/>
    </location>
</feature>
<feature type="region of interest" description="Disordered" evidence="3">
    <location>
        <begin position="405"/>
        <end position="437"/>
    </location>
</feature>
<dbReference type="Proteomes" id="UP001054889">
    <property type="component" value="Unassembled WGS sequence"/>
</dbReference>
<dbReference type="PANTHER" id="PTHR21689:SF5">
    <property type="entry name" value="PROTEIN ALWAYS EARLY 1-RELATED"/>
    <property type="match status" value="1"/>
</dbReference>
<proteinExistence type="predicted"/>
<feature type="region of interest" description="Disordered" evidence="3">
    <location>
        <begin position="87"/>
        <end position="125"/>
    </location>
</feature>
<name>A0AAV5FB51_ELECO</name>
<comment type="subcellular location">
    <subcellularLocation>
        <location evidence="1">Nucleus</location>
    </subcellularLocation>
</comment>
<reference evidence="5" key="2">
    <citation type="submission" date="2021-12" db="EMBL/GenBank/DDBJ databases">
        <title>Resequencing data analysis of finger millet.</title>
        <authorList>
            <person name="Hatakeyama M."/>
            <person name="Aluri S."/>
            <person name="Balachadran M.T."/>
            <person name="Sivarajan S.R."/>
            <person name="Poveda L."/>
            <person name="Shimizu-Inatsugi R."/>
            <person name="Schlapbach R."/>
            <person name="Sreeman S.M."/>
            <person name="Shimizu K.K."/>
        </authorList>
    </citation>
    <scope>NUCLEOTIDE SEQUENCE</scope>
</reference>
<sequence>MGPAKGTRVVNKAVIKGYVDRQQPEDPHNSSKSKQKKRKIADLDPKWSKDELTHFYEAYRQHGKDWKKISLAVGSKSSDMVQSLYSVHRDESTSHRGVDQTVRASGKARKRGHTTEQKANEWADQHHSFHDRTISGFSSSFKKRYYGELMRKNQIHTVGRRTPRTPVTVPAQRNATDDDKPKFENVNNSTKNTAEETNNVCTTFPMGEFSPTGSSGITEANKADQGQAFLDSKGAEDADIYHSQHLKKRKFQQTVDEKVQTGKVEHETMMAAKEGIRLAAGSLDQQQTLSDFISEDDMLVLDVLQSLVNAPSKTSKLKINLPSGSLGKTYSALSHRLEEDHSPIDLPKQAKPVGNCSAPKTRQKRDRKILDAEVPGKDQNISVVSLVQPDAHMVGITEVSSCSDSKGVMPETSVNTSAEVASSAPSETKPEIRMSRRTKRKLEMHCKIKYVPCKITEGSENLQARKLQHCLSSESLRRWCTYEWFHSAVDYPWFSNNEFVSYLNHANLCHIPRLTRFEWSTVRSSLGKPRRFSDQLLAMEKEKLEDYRKSVRKIYAELSDGSRDSLPADLARPFSIGQQVIVRHPSSRELCDGKVVMMGRDFYKVDFSNPDLGVNIVKFTVNSERPPNRHTYDDAVLHRGCPDNKFDQNNELESYVTSFIQLSLSQARQIVDKAMQANSNDEVVGTSNQTTDFVGQESEAAIPDARLPSNLISNCIATVISIKRLSDSRHPPASIAGVLERASLMLRPSCPENLAIYKDIESYLSIIANQILALVPTTLGSDPALSPM</sequence>
<dbReference type="SUPFAM" id="SSF46689">
    <property type="entry name" value="Homeodomain-like"/>
    <property type="match status" value="1"/>
</dbReference>
<evidence type="ECO:0000313" key="5">
    <source>
        <dbReference type="EMBL" id="GJN32156.1"/>
    </source>
</evidence>
<feature type="compositionally biased region" description="Basic and acidic residues" evidence="3">
    <location>
        <begin position="18"/>
        <end position="29"/>
    </location>
</feature>
<dbReference type="Pfam" id="PF06584">
    <property type="entry name" value="DIRP"/>
    <property type="match status" value="1"/>
</dbReference>
<dbReference type="InterPro" id="IPR017884">
    <property type="entry name" value="SANT_dom"/>
</dbReference>
<dbReference type="Gene3D" id="1.20.58.1880">
    <property type="match status" value="1"/>
</dbReference>
<feature type="compositionally biased region" description="Polar residues" evidence="3">
    <location>
        <begin position="412"/>
        <end position="426"/>
    </location>
</feature>
<dbReference type="GO" id="GO:0051726">
    <property type="term" value="P:regulation of cell cycle"/>
    <property type="evidence" value="ECO:0007669"/>
    <property type="project" value="TreeGrafter"/>
</dbReference>
<comment type="caution">
    <text evidence="5">The sequence shown here is derived from an EMBL/GenBank/DDBJ whole genome shotgun (WGS) entry which is preliminary data.</text>
</comment>
<dbReference type="InterPro" id="IPR010561">
    <property type="entry name" value="LIN-9/ALY1"/>
</dbReference>
<dbReference type="GO" id="GO:0006357">
    <property type="term" value="P:regulation of transcription by RNA polymerase II"/>
    <property type="evidence" value="ECO:0007669"/>
    <property type="project" value="TreeGrafter"/>
</dbReference>
<keyword evidence="2" id="KW-0539">Nucleus</keyword>
<feature type="domain" description="SANT" evidence="4">
    <location>
        <begin position="42"/>
        <end position="79"/>
    </location>
</feature>
<evidence type="ECO:0000259" key="4">
    <source>
        <dbReference type="PROSITE" id="PS51293"/>
    </source>
</evidence>
<dbReference type="SMART" id="SM01135">
    <property type="entry name" value="DIRP"/>
    <property type="match status" value="1"/>
</dbReference>